<organism evidence="2 3">
    <name type="scientific">Panicum virgatum</name>
    <name type="common">Blackwell switchgrass</name>
    <dbReference type="NCBI Taxonomy" id="38727"/>
    <lineage>
        <taxon>Eukaryota</taxon>
        <taxon>Viridiplantae</taxon>
        <taxon>Streptophyta</taxon>
        <taxon>Embryophyta</taxon>
        <taxon>Tracheophyta</taxon>
        <taxon>Spermatophyta</taxon>
        <taxon>Magnoliopsida</taxon>
        <taxon>Liliopsida</taxon>
        <taxon>Poales</taxon>
        <taxon>Poaceae</taxon>
        <taxon>PACMAD clade</taxon>
        <taxon>Panicoideae</taxon>
        <taxon>Panicodae</taxon>
        <taxon>Paniceae</taxon>
        <taxon>Panicinae</taxon>
        <taxon>Panicum</taxon>
        <taxon>Panicum sect. Hiantes</taxon>
    </lineage>
</organism>
<accession>A0A8T0X1T6</accession>
<reference evidence="2" key="1">
    <citation type="submission" date="2020-05" db="EMBL/GenBank/DDBJ databases">
        <title>WGS assembly of Panicum virgatum.</title>
        <authorList>
            <person name="Lovell J.T."/>
            <person name="Jenkins J."/>
            <person name="Shu S."/>
            <person name="Juenger T.E."/>
            <person name="Schmutz J."/>
        </authorList>
    </citation>
    <scope>NUCLEOTIDE SEQUENCE</scope>
    <source>
        <strain evidence="2">AP13</strain>
    </source>
</reference>
<name>A0A8T0X1T6_PANVG</name>
<evidence type="ECO:0000256" key="1">
    <source>
        <dbReference type="SAM" id="MobiDB-lite"/>
    </source>
</evidence>
<dbReference type="AlphaFoldDB" id="A0A8T0X1T6"/>
<comment type="caution">
    <text evidence="2">The sequence shown here is derived from an EMBL/GenBank/DDBJ whole genome shotgun (WGS) entry which is preliminary data.</text>
</comment>
<protein>
    <submittedName>
        <fullName evidence="2">Uncharacterized protein</fullName>
    </submittedName>
</protein>
<feature type="compositionally biased region" description="Basic and acidic residues" evidence="1">
    <location>
        <begin position="109"/>
        <end position="130"/>
    </location>
</feature>
<feature type="compositionally biased region" description="Basic residues" evidence="1">
    <location>
        <begin position="1"/>
        <end position="16"/>
    </location>
</feature>
<dbReference type="Proteomes" id="UP000823388">
    <property type="component" value="Chromosome 1N"/>
</dbReference>
<feature type="region of interest" description="Disordered" evidence="1">
    <location>
        <begin position="103"/>
        <end position="158"/>
    </location>
</feature>
<proteinExistence type="predicted"/>
<feature type="compositionally biased region" description="Pro residues" evidence="1">
    <location>
        <begin position="41"/>
        <end position="72"/>
    </location>
</feature>
<sequence>MRRPGAPRRSSRRRPRTSSSRASMVPRLGGVHGSRARAPAAPYPPARPWLPRLPFPPAHPWLPRLPSPPPARPGLQLRFQPRLPRSLGSCCTAEEALAPTICAAAGSSHRREERSGAGREERSWSLERGGRPAGQEARCRQPGGVPALLMRREIGRKE</sequence>
<evidence type="ECO:0000313" key="2">
    <source>
        <dbReference type="EMBL" id="KAG2651233.1"/>
    </source>
</evidence>
<evidence type="ECO:0000313" key="3">
    <source>
        <dbReference type="Proteomes" id="UP000823388"/>
    </source>
</evidence>
<keyword evidence="3" id="KW-1185">Reference proteome</keyword>
<gene>
    <name evidence="2" type="ORF">PVAP13_1NG252919</name>
</gene>
<dbReference type="EMBL" id="CM029038">
    <property type="protein sequence ID" value="KAG2651233.1"/>
    <property type="molecule type" value="Genomic_DNA"/>
</dbReference>
<feature type="region of interest" description="Disordered" evidence="1">
    <location>
        <begin position="1"/>
        <end position="77"/>
    </location>
</feature>